<comment type="similarity">
    <text evidence="2 7">Belongs to the UPF0114 family.</text>
</comment>
<dbReference type="HAMAP" id="MF_00143">
    <property type="entry name" value="UPF0114"/>
    <property type="match status" value="1"/>
</dbReference>
<evidence type="ECO:0000256" key="2">
    <source>
        <dbReference type="ARBA" id="ARBA00005774"/>
    </source>
</evidence>
<evidence type="ECO:0000256" key="4">
    <source>
        <dbReference type="ARBA" id="ARBA00022692"/>
    </source>
</evidence>
<dbReference type="RefSeq" id="WP_117002203.1">
    <property type="nucleotide sequence ID" value="NZ_BMJS01000009.1"/>
</dbReference>
<evidence type="ECO:0000256" key="3">
    <source>
        <dbReference type="ARBA" id="ARBA00022475"/>
    </source>
</evidence>
<name>A0A8J3E8Q6_9GAMM</name>
<gene>
    <name evidence="8" type="ORF">GCM10010995_11160</name>
</gene>
<keyword evidence="6 7" id="KW-0472">Membrane</keyword>
<reference evidence="8" key="1">
    <citation type="journal article" date="2014" name="Int. J. Syst. Evol. Microbiol.">
        <title>Complete genome sequence of Corynebacterium casei LMG S-19264T (=DSM 44701T), isolated from a smear-ripened cheese.</title>
        <authorList>
            <consortium name="US DOE Joint Genome Institute (JGI-PGF)"/>
            <person name="Walter F."/>
            <person name="Albersmeier A."/>
            <person name="Kalinowski J."/>
            <person name="Ruckert C."/>
        </authorList>
    </citation>
    <scope>NUCLEOTIDE SEQUENCE</scope>
    <source>
        <strain evidence="8">CGMCC 1.15758</strain>
    </source>
</reference>
<comment type="caution">
    <text evidence="8">The sequence shown here is derived from an EMBL/GenBank/DDBJ whole genome shotgun (WGS) entry which is preliminary data.</text>
</comment>
<protein>
    <recommendedName>
        <fullName evidence="7">UPF0114 protein GCM10010995_11160</fullName>
    </recommendedName>
</protein>
<dbReference type="InterPro" id="IPR020761">
    <property type="entry name" value="UPF0114_bac"/>
</dbReference>
<sequence>MSNNKKDGRLSYLEVFLERIVFASRWIQAPIYLILILVLLAFVYQMANEVLHLFTSINVLKPHELIVLGLTLCDTVLVANLIVIVIISGYENFVSKIDVEHKSGEPIWIKRLSHTGVKLKIAGSIVAISSISLLKQFLDIPQLSNRELLWYVVLHLTFLVSALILVFVGLLEKKIKE</sequence>
<evidence type="ECO:0000256" key="7">
    <source>
        <dbReference type="HAMAP-Rule" id="MF_00143"/>
    </source>
</evidence>
<dbReference type="NCBIfam" id="TIGR00645">
    <property type="entry name" value="HI0507"/>
    <property type="match status" value="1"/>
</dbReference>
<dbReference type="InterPro" id="IPR005134">
    <property type="entry name" value="UPF0114"/>
</dbReference>
<reference evidence="8" key="2">
    <citation type="submission" date="2020-09" db="EMBL/GenBank/DDBJ databases">
        <authorList>
            <person name="Sun Q."/>
            <person name="Zhou Y."/>
        </authorList>
    </citation>
    <scope>NUCLEOTIDE SEQUENCE</scope>
    <source>
        <strain evidence="8">CGMCC 1.15758</strain>
    </source>
</reference>
<dbReference type="GO" id="GO:0005886">
    <property type="term" value="C:plasma membrane"/>
    <property type="evidence" value="ECO:0007669"/>
    <property type="project" value="UniProtKB-SubCell"/>
</dbReference>
<feature type="transmembrane region" description="Helical" evidence="7">
    <location>
        <begin position="65"/>
        <end position="87"/>
    </location>
</feature>
<organism evidence="8 9">
    <name type="scientific">Cysteiniphilum litorale</name>
    <dbReference type="NCBI Taxonomy" id="2056700"/>
    <lineage>
        <taxon>Bacteria</taxon>
        <taxon>Pseudomonadati</taxon>
        <taxon>Pseudomonadota</taxon>
        <taxon>Gammaproteobacteria</taxon>
        <taxon>Thiotrichales</taxon>
        <taxon>Fastidiosibacteraceae</taxon>
        <taxon>Cysteiniphilum</taxon>
    </lineage>
</organism>
<evidence type="ECO:0000313" key="8">
    <source>
        <dbReference type="EMBL" id="GGF95677.1"/>
    </source>
</evidence>
<keyword evidence="9" id="KW-1185">Reference proteome</keyword>
<accession>A0A8J3E8Q6</accession>
<dbReference type="EMBL" id="BMJS01000009">
    <property type="protein sequence ID" value="GGF95677.1"/>
    <property type="molecule type" value="Genomic_DNA"/>
</dbReference>
<feature type="transmembrane region" description="Helical" evidence="7">
    <location>
        <begin position="26"/>
        <end position="45"/>
    </location>
</feature>
<feature type="transmembrane region" description="Helical" evidence="7">
    <location>
        <begin position="150"/>
        <end position="171"/>
    </location>
</feature>
<comment type="subcellular location">
    <subcellularLocation>
        <location evidence="1 7">Cell membrane</location>
        <topology evidence="1 7">Multi-pass membrane protein</topology>
    </subcellularLocation>
</comment>
<proteinExistence type="inferred from homology"/>
<dbReference type="Pfam" id="PF03350">
    <property type="entry name" value="UPF0114"/>
    <property type="match status" value="1"/>
</dbReference>
<evidence type="ECO:0000313" key="9">
    <source>
        <dbReference type="Proteomes" id="UP000636949"/>
    </source>
</evidence>
<evidence type="ECO:0000256" key="6">
    <source>
        <dbReference type="ARBA" id="ARBA00023136"/>
    </source>
</evidence>
<keyword evidence="5 7" id="KW-1133">Transmembrane helix</keyword>
<dbReference type="OrthoDB" id="9783569at2"/>
<dbReference type="Proteomes" id="UP000636949">
    <property type="component" value="Unassembled WGS sequence"/>
</dbReference>
<dbReference type="AlphaFoldDB" id="A0A8J3E8Q6"/>
<keyword evidence="3 7" id="KW-1003">Cell membrane</keyword>
<keyword evidence="4 7" id="KW-0812">Transmembrane</keyword>
<dbReference type="PANTHER" id="PTHR38596:SF1">
    <property type="entry name" value="UPF0114 PROTEIN YQHA"/>
    <property type="match status" value="1"/>
</dbReference>
<evidence type="ECO:0000256" key="5">
    <source>
        <dbReference type="ARBA" id="ARBA00022989"/>
    </source>
</evidence>
<dbReference type="PANTHER" id="PTHR38596">
    <property type="entry name" value="UPF0114 PROTEIN YQHA"/>
    <property type="match status" value="1"/>
</dbReference>
<evidence type="ECO:0000256" key="1">
    <source>
        <dbReference type="ARBA" id="ARBA00004651"/>
    </source>
</evidence>